<keyword evidence="2" id="KW-0663">Pyridoxal phosphate</keyword>
<keyword evidence="5" id="KW-0804">Transcription</keyword>
<dbReference type="GO" id="GO:0030170">
    <property type="term" value="F:pyridoxal phosphate binding"/>
    <property type="evidence" value="ECO:0007669"/>
    <property type="project" value="InterPro"/>
</dbReference>
<dbReference type="PROSITE" id="PS50949">
    <property type="entry name" value="HTH_GNTR"/>
    <property type="match status" value="1"/>
</dbReference>
<keyword evidence="8" id="KW-1185">Reference proteome</keyword>
<dbReference type="Pfam" id="PF00155">
    <property type="entry name" value="Aminotran_1_2"/>
    <property type="match status" value="1"/>
</dbReference>
<accession>A0A217EF04</accession>
<dbReference type="Proteomes" id="UP000243463">
    <property type="component" value="Unassembled WGS sequence"/>
</dbReference>
<dbReference type="InterPro" id="IPR015421">
    <property type="entry name" value="PyrdxlP-dep_Trfase_major"/>
</dbReference>
<evidence type="ECO:0000256" key="3">
    <source>
        <dbReference type="ARBA" id="ARBA00023015"/>
    </source>
</evidence>
<dbReference type="SUPFAM" id="SSF46785">
    <property type="entry name" value="Winged helix' DNA-binding domain"/>
    <property type="match status" value="1"/>
</dbReference>
<dbReference type="SUPFAM" id="SSF53383">
    <property type="entry name" value="PLP-dependent transferases"/>
    <property type="match status" value="1"/>
</dbReference>
<evidence type="ECO:0000259" key="6">
    <source>
        <dbReference type="PROSITE" id="PS50949"/>
    </source>
</evidence>
<protein>
    <submittedName>
        <fullName evidence="7">DNA-binding transcriptional regulator, MocR family, contains an aminotransferase domain</fullName>
    </submittedName>
</protein>
<evidence type="ECO:0000256" key="5">
    <source>
        <dbReference type="ARBA" id="ARBA00023163"/>
    </source>
</evidence>
<keyword evidence="4 7" id="KW-0238">DNA-binding</keyword>
<dbReference type="PANTHER" id="PTHR46577">
    <property type="entry name" value="HTH-TYPE TRANSCRIPTIONAL REGULATORY PROTEIN GABR"/>
    <property type="match status" value="1"/>
</dbReference>
<dbReference type="InterPro" id="IPR015424">
    <property type="entry name" value="PyrdxlP-dep_Trfase"/>
</dbReference>
<evidence type="ECO:0000256" key="4">
    <source>
        <dbReference type="ARBA" id="ARBA00023125"/>
    </source>
</evidence>
<dbReference type="RefSeq" id="WP_088823082.1">
    <property type="nucleotide sequence ID" value="NZ_FZLN01000001.1"/>
</dbReference>
<dbReference type="GO" id="GO:0003677">
    <property type="term" value="F:DNA binding"/>
    <property type="evidence" value="ECO:0007669"/>
    <property type="project" value="UniProtKB-KW"/>
</dbReference>
<dbReference type="Gene3D" id="3.90.1150.10">
    <property type="entry name" value="Aspartate Aminotransferase, domain 1"/>
    <property type="match status" value="1"/>
</dbReference>
<dbReference type="SMART" id="SM00345">
    <property type="entry name" value="HTH_GNTR"/>
    <property type="match status" value="1"/>
</dbReference>
<feature type="domain" description="HTH gntR-type" evidence="6">
    <location>
        <begin position="1"/>
        <end position="69"/>
    </location>
</feature>
<dbReference type="CDD" id="cd00609">
    <property type="entry name" value="AAT_like"/>
    <property type="match status" value="1"/>
</dbReference>
<keyword evidence="7" id="KW-0032">Aminotransferase</keyword>
<dbReference type="InterPro" id="IPR036390">
    <property type="entry name" value="WH_DNA-bd_sf"/>
</dbReference>
<dbReference type="InterPro" id="IPR015422">
    <property type="entry name" value="PyrdxlP-dep_Trfase_small"/>
</dbReference>
<dbReference type="Pfam" id="PF00392">
    <property type="entry name" value="GntR"/>
    <property type="match status" value="1"/>
</dbReference>
<dbReference type="PANTHER" id="PTHR46577:SF2">
    <property type="entry name" value="TRANSCRIPTIONAL REGULATORY PROTEIN"/>
    <property type="match status" value="1"/>
</dbReference>
<evidence type="ECO:0000256" key="2">
    <source>
        <dbReference type="ARBA" id="ARBA00022898"/>
    </source>
</evidence>
<keyword evidence="3" id="KW-0805">Transcription regulation</keyword>
<dbReference type="CDD" id="cd07377">
    <property type="entry name" value="WHTH_GntR"/>
    <property type="match status" value="1"/>
</dbReference>
<dbReference type="AlphaFoldDB" id="A0A217EF04"/>
<evidence type="ECO:0000313" key="7">
    <source>
        <dbReference type="EMBL" id="SNQ29081.1"/>
    </source>
</evidence>
<dbReference type="InterPro" id="IPR000524">
    <property type="entry name" value="Tscrpt_reg_HTH_GntR"/>
</dbReference>
<gene>
    <name evidence="7" type="ORF">SAMN05444584_1015</name>
</gene>
<dbReference type="InterPro" id="IPR051446">
    <property type="entry name" value="HTH_trans_reg/aminotransferase"/>
</dbReference>
<sequence>MLKSEQVVHNIAVLIENGTLQSHTKLPSLRAYAQQTGFSVVTIFSAYQRLEALGLVYAKEKSGFFVAAQASMAKQTDVQAVEVTSKVQVNSRVFQYLKALTQYTHASLGSAFPDPDVLGNSRLMNTIARNAKYRKSYYSGDAMPPGNATLRQFIAHKYTLQGIPTQADDIVITSGALDALNLSLQVLTTPGDYILLQSTVFYGAWQLAEKFGLKVITFPSDHEINLDAFEAALKKYPIKVCWLMLNSHNPIGFTVSQTVKAKIAQLLATYQVYLVEDDVYQELYFGLEKPLPVQYYDQDQWVLHCSSFSKVLGAGARIGWVRAGQFSDKIQHQQLMSSLSVNPMLQYALAEFTATLHYEKHLRQIRSQLAKRKQSFYQNIKAILPESCHIFYYSSGYFLWIELPKHIDSTALYETLLMHDIVITPSILFQKHTAKQSHFRVNCSYEWNDRYSQIFEFISKIIKEWNSVS</sequence>
<dbReference type="EMBL" id="FZLN01000001">
    <property type="protein sequence ID" value="SNQ29081.1"/>
    <property type="molecule type" value="Genomic_DNA"/>
</dbReference>
<dbReference type="GO" id="GO:0003700">
    <property type="term" value="F:DNA-binding transcription factor activity"/>
    <property type="evidence" value="ECO:0007669"/>
    <property type="project" value="InterPro"/>
</dbReference>
<dbReference type="Gene3D" id="3.40.640.10">
    <property type="entry name" value="Type I PLP-dependent aspartate aminotransferase-like (Major domain)"/>
    <property type="match status" value="1"/>
</dbReference>
<dbReference type="InterPro" id="IPR036388">
    <property type="entry name" value="WH-like_DNA-bd_sf"/>
</dbReference>
<comment type="similarity">
    <text evidence="1">In the C-terminal section; belongs to the class-I pyridoxal-phosphate-dependent aminotransferase family.</text>
</comment>
<dbReference type="Gene3D" id="1.10.10.10">
    <property type="entry name" value="Winged helix-like DNA-binding domain superfamily/Winged helix DNA-binding domain"/>
    <property type="match status" value="1"/>
</dbReference>
<reference evidence="8" key="1">
    <citation type="submission" date="2017-06" db="EMBL/GenBank/DDBJ databases">
        <authorList>
            <person name="Varghese N."/>
            <person name="Submissions S."/>
        </authorList>
    </citation>
    <scope>NUCLEOTIDE SEQUENCE [LARGE SCALE GENOMIC DNA]</scope>
    <source>
        <strain evidence="8">ANC 5114</strain>
    </source>
</reference>
<name>A0A217EF04_9GAMM</name>
<organism evidence="7 8">
    <name type="scientific">Acinetobacter apis</name>
    <dbReference type="NCBI Taxonomy" id="1229165"/>
    <lineage>
        <taxon>Bacteria</taxon>
        <taxon>Pseudomonadati</taxon>
        <taxon>Pseudomonadota</taxon>
        <taxon>Gammaproteobacteria</taxon>
        <taxon>Moraxellales</taxon>
        <taxon>Moraxellaceae</taxon>
        <taxon>Acinetobacter</taxon>
    </lineage>
</organism>
<evidence type="ECO:0000313" key="8">
    <source>
        <dbReference type="Proteomes" id="UP000243463"/>
    </source>
</evidence>
<dbReference type="InterPro" id="IPR004839">
    <property type="entry name" value="Aminotransferase_I/II_large"/>
</dbReference>
<proteinExistence type="inferred from homology"/>
<evidence type="ECO:0000256" key="1">
    <source>
        <dbReference type="ARBA" id="ARBA00005384"/>
    </source>
</evidence>
<dbReference type="OrthoDB" id="9804020at2"/>
<dbReference type="GO" id="GO:0008483">
    <property type="term" value="F:transaminase activity"/>
    <property type="evidence" value="ECO:0007669"/>
    <property type="project" value="UniProtKB-KW"/>
</dbReference>
<keyword evidence="7" id="KW-0808">Transferase</keyword>